<sequence>MDVLFPFVSRLIVLLGVLVIVGVIRRLFNVGGLLVYSARFVYVGFVMYLLTAAVYFLGAGFEVFIYLSSLIGSAVMAVALAFVLHVLSLVGEVQFRLVTVGVLIFFAIPLVAALVFFRSGAVVDVFLAYHLMVAGFLFWLLGSYVYGVVGRFVLNLGMWGAVPLWAAGFVYAGVGVLFLYVMGNVLSGLFSQGVYDTYFVLETVMSLVATVAGVFGVTRISVPVRGVEKGTVLTGVEGIDREIGLRYPSVVAVVGPSGSGRSTLLARLAAHRLSAGDGVVMFSLHDTVEEMRRRMAELGCDVERLEQEGKLVLLTSIPSTDKVQHYVASEPNEINIAFTRVLSKLASDRRWFILDSITPVMESHGVEAGLKLLNLLVAKSKAAGVSLWVAYNNLAFPQNVTAMVMDSVDGVVETMLKEENGRLSRMVRVLTMKDVKVSGSWYRL</sequence>
<evidence type="ECO:0000256" key="1">
    <source>
        <dbReference type="ARBA" id="ARBA00022741"/>
    </source>
</evidence>
<dbReference type="Gene3D" id="3.40.50.300">
    <property type="entry name" value="P-loop containing nucleotide triphosphate hydrolases"/>
    <property type="match status" value="1"/>
</dbReference>
<feature type="transmembrane region" description="Helical" evidence="3">
    <location>
        <begin position="129"/>
        <end position="149"/>
    </location>
</feature>
<feature type="domain" description="KaiC-like" evidence="4">
    <location>
        <begin position="233"/>
        <end position="439"/>
    </location>
</feature>
<dbReference type="EMBL" id="DTAD01000014">
    <property type="protein sequence ID" value="HGN89723.1"/>
    <property type="molecule type" value="Genomic_DNA"/>
</dbReference>
<feature type="transmembrane region" description="Helical" evidence="3">
    <location>
        <begin position="198"/>
        <end position="217"/>
    </location>
</feature>
<keyword evidence="2" id="KW-0067">ATP-binding</keyword>
<feature type="transmembrane region" description="Helical" evidence="3">
    <location>
        <begin position="6"/>
        <end position="28"/>
    </location>
</feature>
<reference evidence="5" key="1">
    <citation type="journal article" date="2020" name="mSystems">
        <title>Genome- and Community-Level Interaction Insights into Carbon Utilization and Element Cycling Functions of Hydrothermarchaeota in Hydrothermal Sediment.</title>
        <authorList>
            <person name="Zhou Z."/>
            <person name="Liu Y."/>
            <person name="Xu W."/>
            <person name="Pan J."/>
            <person name="Luo Z.H."/>
            <person name="Li M."/>
        </authorList>
    </citation>
    <scope>NUCLEOTIDE SEQUENCE [LARGE SCALE GENOMIC DNA]</scope>
    <source>
        <strain evidence="5">SpSt-613</strain>
    </source>
</reference>
<evidence type="ECO:0000256" key="2">
    <source>
        <dbReference type="ARBA" id="ARBA00022840"/>
    </source>
</evidence>
<accession>A0A7C4HXF0</accession>
<gene>
    <name evidence="5" type="ORF">ENT82_01130</name>
</gene>
<dbReference type="SUPFAM" id="SSF52540">
    <property type="entry name" value="P-loop containing nucleoside triphosphate hydrolases"/>
    <property type="match status" value="1"/>
</dbReference>
<protein>
    <recommendedName>
        <fullName evidence="4">KaiC-like domain-containing protein</fullName>
    </recommendedName>
</protein>
<proteinExistence type="predicted"/>
<evidence type="ECO:0000259" key="4">
    <source>
        <dbReference type="Pfam" id="PF06745"/>
    </source>
</evidence>
<feature type="transmembrane region" description="Helical" evidence="3">
    <location>
        <begin position="40"/>
        <end position="58"/>
    </location>
</feature>
<feature type="transmembrane region" description="Helical" evidence="3">
    <location>
        <begin position="64"/>
        <end position="90"/>
    </location>
</feature>
<keyword evidence="1" id="KW-0547">Nucleotide-binding</keyword>
<dbReference type="AlphaFoldDB" id="A0A7C4HXF0"/>
<dbReference type="InterPro" id="IPR027417">
    <property type="entry name" value="P-loop_NTPase"/>
</dbReference>
<evidence type="ECO:0000313" key="5">
    <source>
        <dbReference type="EMBL" id="HGN89723.1"/>
    </source>
</evidence>
<keyword evidence="3" id="KW-0472">Membrane</keyword>
<feature type="transmembrane region" description="Helical" evidence="3">
    <location>
        <begin position="97"/>
        <end position="117"/>
    </location>
</feature>
<keyword evidence="3" id="KW-1133">Transmembrane helix</keyword>
<comment type="caution">
    <text evidence="5">The sequence shown here is derived from an EMBL/GenBank/DDBJ whole genome shotgun (WGS) entry which is preliminary data.</text>
</comment>
<dbReference type="InterPro" id="IPR014774">
    <property type="entry name" value="KaiC-like_dom"/>
</dbReference>
<feature type="transmembrane region" description="Helical" evidence="3">
    <location>
        <begin position="161"/>
        <end position="186"/>
    </location>
</feature>
<dbReference type="PANTHER" id="PTHR43637">
    <property type="entry name" value="UPF0273 PROTEIN TM_0370"/>
    <property type="match status" value="1"/>
</dbReference>
<organism evidence="5">
    <name type="scientific">Caldiarchaeum subterraneum</name>
    <dbReference type="NCBI Taxonomy" id="311458"/>
    <lineage>
        <taxon>Archaea</taxon>
        <taxon>Nitrososphaerota</taxon>
        <taxon>Candidatus Caldarchaeales</taxon>
        <taxon>Candidatus Caldarchaeaceae</taxon>
        <taxon>Candidatus Caldarchaeum</taxon>
    </lineage>
</organism>
<dbReference type="Pfam" id="PF06745">
    <property type="entry name" value="ATPase"/>
    <property type="match status" value="1"/>
</dbReference>
<name>A0A7C4HXF0_CALS0</name>
<evidence type="ECO:0000256" key="3">
    <source>
        <dbReference type="SAM" id="Phobius"/>
    </source>
</evidence>
<dbReference type="GO" id="GO:0005524">
    <property type="term" value="F:ATP binding"/>
    <property type="evidence" value="ECO:0007669"/>
    <property type="project" value="UniProtKB-KW"/>
</dbReference>
<keyword evidence="3" id="KW-0812">Transmembrane</keyword>